<dbReference type="Proteomes" id="UP000198925">
    <property type="component" value="Unassembled WGS sequence"/>
</dbReference>
<dbReference type="GO" id="GO:0019634">
    <property type="term" value="P:organic phosphonate metabolic process"/>
    <property type="evidence" value="ECO:0007669"/>
    <property type="project" value="InterPro"/>
</dbReference>
<name>A0A1G6L4L8_9PROT</name>
<dbReference type="InterPro" id="IPR008772">
    <property type="entry name" value="Phosphonate_metab_PhnH"/>
</dbReference>
<dbReference type="Gene3D" id="3.40.50.11310">
    <property type="entry name" value="Bacterial phosphonate metabolism protein PhnH"/>
    <property type="match status" value="1"/>
</dbReference>
<dbReference type="STRING" id="938405.SAMN02927895_03798"/>
<protein>
    <submittedName>
        <fullName evidence="1">Alpha-D-ribose 1-methylphosphonate 5-triphosphate synthase subunit PhnH</fullName>
    </submittedName>
</protein>
<keyword evidence="2" id="KW-1185">Reference proteome</keyword>
<evidence type="ECO:0000313" key="2">
    <source>
        <dbReference type="Proteomes" id="UP000198925"/>
    </source>
</evidence>
<dbReference type="Pfam" id="PF05845">
    <property type="entry name" value="PhnH"/>
    <property type="match status" value="1"/>
</dbReference>
<dbReference type="EMBL" id="FMZX01000001">
    <property type="protein sequence ID" value="SDC37646.1"/>
    <property type="molecule type" value="Genomic_DNA"/>
</dbReference>
<dbReference type="InterPro" id="IPR038058">
    <property type="entry name" value="PhnH-like_sp"/>
</dbReference>
<dbReference type="RefSeq" id="WP_245704594.1">
    <property type="nucleotide sequence ID" value="NZ_FMZX01000001.1"/>
</dbReference>
<accession>A0A1G6L4L8</accession>
<evidence type="ECO:0000313" key="1">
    <source>
        <dbReference type="EMBL" id="SDC37646.1"/>
    </source>
</evidence>
<gene>
    <name evidence="1" type="ORF">SAMN04487779_1001741</name>
</gene>
<sequence length="191" mass="19811">MTLTPGFADPVPDAQSCFRALLEAMARPGRVQRIKALPEAPVPLAPAAAAALLTLADAETPVWTDGGPAAEAWLRFHAGCPLVAGPGDAAFLLAVGGMPALASLEAGTEEEPHRSATLILQVAALEQGEGWHLSGPGIEHVHRLRVEGLPPGFLAEWSANAARFPRGADLLLCAGTRLAALPRTTRIEEAG</sequence>
<dbReference type="AlphaFoldDB" id="A0A1G6L4L8"/>
<dbReference type="SUPFAM" id="SSF159709">
    <property type="entry name" value="PhnH-like"/>
    <property type="match status" value="1"/>
</dbReference>
<reference evidence="1 2" key="1">
    <citation type="submission" date="2016-10" db="EMBL/GenBank/DDBJ databases">
        <authorList>
            <person name="de Groot N.N."/>
        </authorList>
    </citation>
    <scope>NUCLEOTIDE SEQUENCE [LARGE SCALE GENOMIC DNA]</scope>
    <source>
        <strain evidence="1 2">CPCC 100156</strain>
    </source>
</reference>
<dbReference type="NCBIfam" id="TIGR03292">
    <property type="entry name" value="PhnH_redo"/>
    <property type="match status" value="1"/>
</dbReference>
<proteinExistence type="predicted"/>
<dbReference type="PIRSF" id="PIRSF020680">
    <property type="entry name" value="PhnH"/>
    <property type="match status" value="1"/>
</dbReference>
<organism evidence="1 2">
    <name type="scientific">Belnapia rosea</name>
    <dbReference type="NCBI Taxonomy" id="938405"/>
    <lineage>
        <taxon>Bacteria</taxon>
        <taxon>Pseudomonadati</taxon>
        <taxon>Pseudomonadota</taxon>
        <taxon>Alphaproteobacteria</taxon>
        <taxon>Acetobacterales</taxon>
        <taxon>Roseomonadaceae</taxon>
        <taxon>Belnapia</taxon>
    </lineage>
</organism>